<dbReference type="InterPro" id="IPR007119">
    <property type="entry name" value="Phage_tail_spike_N"/>
</dbReference>
<dbReference type="AlphaFoldDB" id="A0A6B4JLH8"/>
<gene>
    <name evidence="2" type="ORF">FDG31_03430</name>
</gene>
<dbReference type="InterPro" id="IPR010572">
    <property type="entry name" value="Tail_dom"/>
</dbReference>
<organism evidence="2 3">
    <name type="scientific">Clostridium botulinum</name>
    <dbReference type="NCBI Taxonomy" id="1491"/>
    <lineage>
        <taxon>Bacteria</taxon>
        <taxon>Bacillati</taxon>
        <taxon>Bacillota</taxon>
        <taxon>Clostridia</taxon>
        <taxon>Eubacteriales</taxon>
        <taxon>Clostridiaceae</taxon>
        <taxon>Clostridium</taxon>
    </lineage>
</organism>
<name>A0A6B4JLH8_CLOBO</name>
<protein>
    <submittedName>
        <fullName evidence="2">Endopeptidase</fullName>
    </submittedName>
</protein>
<proteinExistence type="predicted"/>
<dbReference type="RefSeq" id="WP_003374588.1">
    <property type="nucleotide sequence ID" value="NZ_JACBBA010000002.1"/>
</dbReference>
<accession>A0A6B4JLH8</accession>
<dbReference type="Pfam" id="PF06605">
    <property type="entry name" value="Prophage_tail"/>
    <property type="match status" value="1"/>
</dbReference>
<sequence length="609" mass="69421">MIDLYKHENKNYENNGDVTLTPISCILKQVLNGENYIEMVHPFDKQGRWQYLLYDNVITVPTPTSKKQLYRIYNHVKNDESITVYARHIFFDLVDKVLLGIRPSLVNGQTCLDIILKDTDFKGRSNIATNNIILDLDGKNIINSICGNEQSFIKEYGGEILLDNFNITINNKIGTDNGIQALFGFNLESIEEDINIEEVHTRLIPEMGDGTRLTGNNPWVDSKYINKYSNIKETIVKFDDIKIKENQEDEEDFTTRKEAEAEMIRRCNVLLNNCVDLPVVNYKINIADLSNTNDYKKYKQLLKVNLGDIVTCKHRMLDIDVKARCISFVFDCLTEKYEEIELGQFVSNYLDMQNEINVDLRKKIELTEQKIKLEVSNVSKTLNSKIEMTEKSINSSVENKITEVNSTITQTANRINERVDNVKEGLSSEIELVDDKISAVVQKGDKSGSWELDTDAFKVAFSGSTSDKVQIDRHGIIAEDSNGGYTRMGSKGLLHVSSKSSTTGKPYHYLTFTKSNIDIKCEDEDYTDYPVDLPEEFWELDREDIAVSVSIQKVWKKGSYIPYWSGAYANVTRNCKEIIIQGMSTWKHYDDLGGETYPGHITVSVTAVA</sequence>
<dbReference type="NCBIfam" id="TIGR01665">
    <property type="entry name" value="put_anti_recept"/>
    <property type="match status" value="1"/>
</dbReference>
<dbReference type="Proteomes" id="UP000486903">
    <property type="component" value="Unassembled WGS sequence"/>
</dbReference>
<feature type="domain" description="Tail spike" evidence="1">
    <location>
        <begin position="109"/>
        <end position="351"/>
    </location>
</feature>
<evidence type="ECO:0000313" key="2">
    <source>
        <dbReference type="EMBL" id="NFV25224.1"/>
    </source>
</evidence>
<reference evidence="2 3" key="1">
    <citation type="submission" date="2019-04" db="EMBL/GenBank/DDBJ databases">
        <title>Genome sequencing of Clostridium botulinum Groups I-IV and Clostridium butyricum.</title>
        <authorList>
            <person name="Brunt J."/>
            <person name="Van Vliet A.H.M."/>
            <person name="Stringer S.C."/>
            <person name="Carter A.T."/>
            <person name="Peck M.W."/>
        </authorList>
    </citation>
    <scope>NUCLEOTIDE SEQUENCE [LARGE SCALE GENOMIC DNA]</scope>
    <source>
        <strain evidence="2 3">BL81</strain>
    </source>
</reference>
<dbReference type="EMBL" id="SXFB01000002">
    <property type="protein sequence ID" value="NFV25224.1"/>
    <property type="molecule type" value="Genomic_DNA"/>
</dbReference>
<evidence type="ECO:0000259" key="1">
    <source>
        <dbReference type="Pfam" id="PF06605"/>
    </source>
</evidence>
<comment type="caution">
    <text evidence="2">The sequence shown here is derived from an EMBL/GenBank/DDBJ whole genome shotgun (WGS) entry which is preliminary data.</text>
</comment>
<evidence type="ECO:0000313" key="3">
    <source>
        <dbReference type="Proteomes" id="UP000486903"/>
    </source>
</evidence>